<dbReference type="GO" id="GO:0005085">
    <property type="term" value="F:guanyl-nucleotide exchange factor activity"/>
    <property type="evidence" value="ECO:0007669"/>
    <property type="project" value="TreeGrafter"/>
</dbReference>
<evidence type="ECO:0000313" key="6">
    <source>
        <dbReference type="WBParaSite" id="DME_0000499001-mRNA-1"/>
    </source>
</evidence>
<gene>
    <name evidence="3" type="ORF">DME_LOCUS8789</name>
</gene>
<evidence type="ECO:0000259" key="2">
    <source>
        <dbReference type="Pfam" id="PF16523"/>
    </source>
</evidence>
<dbReference type="InterPro" id="IPR032409">
    <property type="entry name" value="GEF6/7_CC"/>
</dbReference>
<reference evidence="6" key="1">
    <citation type="submission" date="2017-02" db="UniProtKB">
        <authorList>
            <consortium name="WormBaseParasite"/>
        </authorList>
    </citation>
    <scope>IDENTIFICATION</scope>
</reference>
<proteinExistence type="predicted"/>
<name>A0A0N4UCJ3_DRAME</name>
<feature type="coiled-coil region" evidence="1">
    <location>
        <begin position="131"/>
        <end position="172"/>
    </location>
</feature>
<dbReference type="WBParaSite" id="DME_0000499001-mRNA-1">
    <property type="protein sequence ID" value="DME_0000499001-mRNA-1"/>
    <property type="gene ID" value="DME_0000499001"/>
</dbReference>
<feature type="domain" description="Rho guanine nucleotide exchange factor 6/7 coiled-coil" evidence="2">
    <location>
        <begin position="100"/>
        <end position="173"/>
    </location>
</feature>
<keyword evidence="5" id="KW-1185">Reference proteome</keyword>
<sequence>MILPECSSGGGDQSPNISLKKEKLYSGYCLRPYVAYKGSHAVDYSKKANVKMRKDALLIDQEDAQLLRIVEGYCSSSHLSRLLNKQGQRSNNRCFTDQPPQLIVAEDEKILVEEVVGDEIIVQEKSLVDTVYALKDQISEMQKEIRLLNKTIDHEQKARRRVEESLRRLTQNSLRKSSINQADSESQ</sequence>
<dbReference type="Proteomes" id="UP000038040">
    <property type="component" value="Unplaced"/>
</dbReference>
<dbReference type="PANTHER" id="PTHR46026">
    <property type="entry name" value="RHO-TYPE GUANINE NUCLEOTIDE EXCHANGE FACTOR, ISOFORM F"/>
    <property type="match status" value="1"/>
</dbReference>
<protein>
    <submittedName>
        <fullName evidence="6">BetaPIX_CC domain-containing protein</fullName>
    </submittedName>
</protein>
<dbReference type="OrthoDB" id="443981at2759"/>
<dbReference type="Gene3D" id="1.20.5.390">
    <property type="entry name" value="L1 transposable element, trimerization domain"/>
    <property type="match status" value="1"/>
</dbReference>
<keyword evidence="1" id="KW-0175">Coiled coil</keyword>
<reference evidence="3 5" key="2">
    <citation type="submission" date="2018-11" db="EMBL/GenBank/DDBJ databases">
        <authorList>
            <consortium name="Pathogen Informatics"/>
        </authorList>
    </citation>
    <scope>NUCLEOTIDE SEQUENCE [LARGE SCALE GENOMIC DNA]</scope>
</reference>
<dbReference type="Pfam" id="PF16523">
    <property type="entry name" value="betaPIX_CC"/>
    <property type="match status" value="1"/>
</dbReference>
<dbReference type="STRING" id="318479.A0A0N4UCJ3"/>
<dbReference type="AlphaFoldDB" id="A0A0N4UCJ3"/>
<accession>A0A0N4UCJ3</accession>
<evidence type="ECO:0000256" key="1">
    <source>
        <dbReference type="SAM" id="Coils"/>
    </source>
</evidence>
<organism evidence="4 6">
    <name type="scientific">Dracunculus medinensis</name>
    <name type="common">Guinea worm</name>
    <dbReference type="NCBI Taxonomy" id="318479"/>
    <lineage>
        <taxon>Eukaryota</taxon>
        <taxon>Metazoa</taxon>
        <taxon>Ecdysozoa</taxon>
        <taxon>Nematoda</taxon>
        <taxon>Chromadorea</taxon>
        <taxon>Rhabditida</taxon>
        <taxon>Spirurina</taxon>
        <taxon>Dracunculoidea</taxon>
        <taxon>Dracunculidae</taxon>
        <taxon>Dracunculus</taxon>
    </lineage>
</organism>
<dbReference type="Proteomes" id="UP000274756">
    <property type="component" value="Unassembled WGS sequence"/>
</dbReference>
<evidence type="ECO:0000313" key="3">
    <source>
        <dbReference type="EMBL" id="VDN58816.1"/>
    </source>
</evidence>
<dbReference type="EMBL" id="UYYG01001172">
    <property type="protein sequence ID" value="VDN58816.1"/>
    <property type="molecule type" value="Genomic_DNA"/>
</dbReference>
<dbReference type="PANTHER" id="PTHR46026:SF1">
    <property type="entry name" value="RHO-TYPE GUANINE NUCLEOTIDE EXCHANGE FACTOR, ISOFORM F"/>
    <property type="match status" value="1"/>
</dbReference>
<evidence type="ECO:0000313" key="5">
    <source>
        <dbReference type="Proteomes" id="UP000274756"/>
    </source>
</evidence>
<dbReference type="GO" id="GO:0005737">
    <property type="term" value="C:cytoplasm"/>
    <property type="evidence" value="ECO:0007669"/>
    <property type="project" value="TreeGrafter"/>
</dbReference>
<evidence type="ECO:0000313" key="4">
    <source>
        <dbReference type="Proteomes" id="UP000038040"/>
    </source>
</evidence>